<evidence type="ECO:0000256" key="1">
    <source>
        <dbReference type="PIRSR" id="PIRSR613078-1"/>
    </source>
</evidence>
<feature type="active site" description="Tele-phosphohistidine intermediate" evidence="1">
    <location>
        <position position="12"/>
    </location>
</feature>
<feature type="binding site" evidence="2">
    <location>
        <position position="63"/>
    </location>
    <ligand>
        <name>substrate</name>
    </ligand>
</feature>
<comment type="caution">
    <text evidence="3">The sequence shown here is derived from an EMBL/GenBank/DDBJ whole genome shotgun (WGS) entry which is preliminary data.</text>
</comment>
<keyword evidence="4" id="KW-1185">Reference proteome</keyword>
<organism evidence="3 4">
    <name type="scientific">Paenibacillus roseus</name>
    <dbReference type="NCBI Taxonomy" id="2798579"/>
    <lineage>
        <taxon>Bacteria</taxon>
        <taxon>Bacillati</taxon>
        <taxon>Bacillota</taxon>
        <taxon>Bacilli</taxon>
        <taxon>Bacillales</taxon>
        <taxon>Paenibacillaceae</taxon>
        <taxon>Paenibacillus</taxon>
    </lineage>
</organism>
<dbReference type="RefSeq" id="WP_199021082.1">
    <property type="nucleotide sequence ID" value="NZ_JAELUP010000103.1"/>
</dbReference>
<evidence type="ECO:0000313" key="4">
    <source>
        <dbReference type="Proteomes" id="UP000640274"/>
    </source>
</evidence>
<dbReference type="GO" id="GO:0005737">
    <property type="term" value="C:cytoplasm"/>
    <property type="evidence" value="ECO:0007669"/>
    <property type="project" value="TreeGrafter"/>
</dbReference>
<dbReference type="SMART" id="SM00855">
    <property type="entry name" value="PGAM"/>
    <property type="match status" value="1"/>
</dbReference>
<dbReference type="Pfam" id="PF00300">
    <property type="entry name" value="His_Phos_1"/>
    <property type="match status" value="1"/>
</dbReference>
<evidence type="ECO:0000313" key="3">
    <source>
        <dbReference type="EMBL" id="MBJ6363547.1"/>
    </source>
</evidence>
<protein>
    <submittedName>
        <fullName evidence="3">Histidine phosphatase family protein</fullName>
    </submittedName>
</protein>
<dbReference type="Gene3D" id="3.40.50.1240">
    <property type="entry name" value="Phosphoglycerate mutase-like"/>
    <property type="match status" value="1"/>
</dbReference>
<feature type="active site" description="Proton donor/acceptor" evidence="1">
    <location>
        <position position="88"/>
    </location>
</feature>
<dbReference type="InterPro" id="IPR013078">
    <property type="entry name" value="His_Pase_superF_clade-1"/>
</dbReference>
<dbReference type="PANTHER" id="PTHR48100">
    <property type="entry name" value="BROAD-SPECIFICITY PHOSPHATASE YOR283W-RELATED"/>
    <property type="match status" value="1"/>
</dbReference>
<evidence type="ECO:0000256" key="2">
    <source>
        <dbReference type="PIRSR" id="PIRSR613078-2"/>
    </source>
</evidence>
<name>A0A934JAN6_9BACL</name>
<reference evidence="3" key="1">
    <citation type="submission" date="2020-12" db="EMBL/GenBank/DDBJ databases">
        <authorList>
            <person name="Huq M.A."/>
        </authorList>
    </citation>
    <scope>NUCLEOTIDE SEQUENCE</scope>
    <source>
        <strain evidence="3">MAHUQ-46</strain>
    </source>
</reference>
<dbReference type="InterPro" id="IPR050275">
    <property type="entry name" value="PGM_Phosphatase"/>
</dbReference>
<dbReference type="CDD" id="cd07067">
    <property type="entry name" value="HP_PGM_like"/>
    <property type="match status" value="1"/>
</dbReference>
<dbReference type="EMBL" id="JAELUP010000103">
    <property type="protein sequence ID" value="MBJ6363547.1"/>
    <property type="molecule type" value="Genomic_DNA"/>
</dbReference>
<dbReference type="SUPFAM" id="SSF53254">
    <property type="entry name" value="Phosphoglycerate mutase-like"/>
    <property type="match status" value="1"/>
</dbReference>
<dbReference type="PANTHER" id="PTHR48100:SF1">
    <property type="entry name" value="HISTIDINE PHOSPHATASE FAMILY PROTEIN-RELATED"/>
    <property type="match status" value="1"/>
</dbReference>
<dbReference type="AlphaFoldDB" id="A0A934JAN6"/>
<feature type="binding site" evidence="2">
    <location>
        <begin position="11"/>
        <end position="18"/>
    </location>
    <ligand>
        <name>substrate</name>
    </ligand>
</feature>
<gene>
    <name evidence="3" type="ORF">JFN88_20270</name>
</gene>
<dbReference type="Proteomes" id="UP000640274">
    <property type="component" value="Unassembled WGS sequence"/>
</dbReference>
<sequence>MNKTKTIGWVRHGKTDWNALGKIQGQTDIPLNEEGIRQAQALAERLATEGLQWDGVVSSPLSRARETARMIAERLDIPLLAPDKRLQERGFGEIEGTTEQERISRWGEQWRQTYVGQESDEEVRERGFNFLQDWLEQAGMNRLLVVSHGSFLSLMLHTLCDNLDKSYIGNMSFSIMDYNGERWQSVLHNCTLHLC</sequence>
<accession>A0A934JAN6</accession>
<dbReference type="GO" id="GO:0016791">
    <property type="term" value="F:phosphatase activity"/>
    <property type="evidence" value="ECO:0007669"/>
    <property type="project" value="TreeGrafter"/>
</dbReference>
<dbReference type="InterPro" id="IPR029033">
    <property type="entry name" value="His_PPase_superfam"/>
</dbReference>
<proteinExistence type="predicted"/>